<sequence>MKQTFLILVFSIFIFNTAQAQKYFGKSYPATQKVDEYYDSSDVEKPHIVMGKTELAKGFRSLEKCQEKIIELAKKKGADGVVFSIDEEVYGSSNSNYATANDKKKNKTTVSSSGTSVDLKEKTVKATFIKYNK</sequence>
<keyword evidence="2" id="KW-0732">Signal</keyword>
<feature type="chain" id="PRO_5046464962" description="DUF4156 domain-containing protein" evidence="2">
    <location>
        <begin position="21"/>
        <end position="133"/>
    </location>
</feature>
<dbReference type="EMBL" id="JAGYVZ010000020">
    <property type="protein sequence ID" value="MBS7233151.1"/>
    <property type="molecule type" value="Genomic_DNA"/>
</dbReference>
<feature type="region of interest" description="Disordered" evidence="1">
    <location>
        <begin position="93"/>
        <end position="117"/>
    </location>
</feature>
<feature type="signal peptide" evidence="2">
    <location>
        <begin position="1"/>
        <end position="20"/>
    </location>
</feature>
<dbReference type="RefSeq" id="WP_213304933.1">
    <property type="nucleotide sequence ID" value="NZ_JAGYVZ010000020.1"/>
</dbReference>
<name>A0ABS5PHG8_9FLAO</name>
<protein>
    <recommendedName>
        <fullName evidence="5">DUF4156 domain-containing protein</fullName>
    </recommendedName>
</protein>
<evidence type="ECO:0000256" key="2">
    <source>
        <dbReference type="SAM" id="SignalP"/>
    </source>
</evidence>
<comment type="caution">
    <text evidence="3">The sequence shown here is derived from an EMBL/GenBank/DDBJ whole genome shotgun (WGS) entry which is preliminary data.</text>
</comment>
<keyword evidence="4" id="KW-1185">Reference proteome</keyword>
<organism evidence="3 4">
    <name type="scientific">Flavobacterium psychroterrae</name>
    <dbReference type="NCBI Taxonomy" id="2133767"/>
    <lineage>
        <taxon>Bacteria</taxon>
        <taxon>Pseudomonadati</taxon>
        <taxon>Bacteroidota</taxon>
        <taxon>Flavobacteriia</taxon>
        <taxon>Flavobacteriales</taxon>
        <taxon>Flavobacteriaceae</taxon>
        <taxon>Flavobacterium</taxon>
    </lineage>
</organism>
<accession>A0ABS5PHG8</accession>
<dbReference type="Proteomes" id="UP000722625">
    <property type="component" value="Unassembled WGS sequence"/>
</dbReference>
<proteinExistence type="predicted"/>
<evidence type="ECO:0008006" key="5">
    <source>
        <dbReference type="Google" id="ProtNLM"/>
    </source>
</evidence>
<gene>
    <name evidence="3" type="ORF">KHA90_19195</name>
</gene>
<reference evidence="3 4" key="1">
    <citation type="journal article" date="2018" name="Int. J. Syst. Evol. Microbiol.">
        <title>Flavobacterium chryseum sp. nov. and Flavobacterium psychroterrae sp. nov., novel environmental bacteria isolated from Antarctica.</title>
        <authorList>
            <person name="Kralova S."/>
            <person name="Svec P."/>
            <person name="Busse H.J."/>
            <person name="Stankova E."/>
            <person name="Vaczi P."/>
            <person name="Sedlacek I."/>
        </authorList>
    </citation>
    <scope>NUCLEOTIDE SEQUENCE [LARGE SCALE GENOMIC DNA]</scope>
    <source>
        <strain evidence="3 4">CCM 8827</strain>
    </source>
</reference>
<evidence type="ECO:0000313" key="4">
    <source>
        <dbReference type="Proteomes" id="UP000722625"/>
    </source>
</evidence>
<evidence type="ECO:0000256" key="1">
    <source>
        <dbReference type="SAM" id="MobiDB-lite"/>
    </source>
</evidence>
<evidence type="ECO:0000313" key="3">
    <source>
        <dbReference type="EMBL" id="MBS7233151.1"/>
    </source>
</evidence>